<evidence type="ECO:0000313" key="3">
    <source>
        <dbReference type="WBParaSite" id="TMUE_3000011345.1"/>
    </source>
</evidence>
<reference evidence="3" key="1">
    <citation type="submission" date="2019-12" db="UniProtKB">
        <authorList>
            <consortium name="WormBaseParasite"/>
        </authorList>
    </citation>
    <scope>IDENTIFICATION</scope>
</reference>
<organism evidence="2 3">
    <name type="scientific">Trichuris muris</name>
    <name type="common">Mouse whipworm</name>
    <dbReference type="NCBI Taxonomy" id="70415"/>
    <lineage>
        <taxon>Eukaryota</taxon>
        <taxon>Metazoa</taxon>
        <taxon>Ecdysozoa</taxon>
        <taxon>Nematoda</taxon>
        <taxon>Enoplea</taxon>
        <taxon>Dorylaimia</taxon>
        <taxon>Trichinellida</taxon>
        <taxon>Trichuridae</taxon>
        <taxon>Trichuris</taxon>
    </lineage>
</organism>
<sequence>MKLSVSVFLLAVSLPLLAGVYVPDEENLPKEVKRAYMKLARAQLKCANKCNGEQKVFDSPEIYENCMKKCSKRKKMRRREEALLSLPQGGVFLPMIQRFHGLLDSDSDEYQ</sequence>
<dbReference type="AlphaFoldDB" id="A0A5S6QVR3"/>
<dbReference type="WBParaSite" id="TMUE_3000011345.1">
    <property type="protein sequence ID" value="TMUE_3000011345.1"/>
    <property type="gene ID" value="WBGene00292158"/>
</dbReference>
<feature type="chain" id="PRO_5024280747" evidence="1">
    <location>
        <begin position="20"/>
        <end position="111"/>
    </location>
</feature>
<accession>A0A5S6QVR3</accession>
<proteinExistence type="predicted"/>
<evidence type="ECO:0000256" key="1">
    <source>
        <dbReference type="SAM" id="SignalP"/>
    </source>
</evidence>
<protein>
    <submittedName>
        <fullName evidence="3">Uncharacterized protein</fullName>
    </submittedName>
</protein>
<dbReference type="Proteomes" id="UP000046395">
    <property type="component" value="Unassembled WGS sequence"/>
</dbReference>
<evidence type="ECO:0000313" key="2">
    <source>
        <dbReference type="Proteomes" id="UP000046395"/>
    </source>
</evidence>
<name>A0A5S6QVR3_TRIMR</name>
<keyword evidence="2" id="KW-1185">Reference proteome</keyword>
<keyword evidence="1" id="KW-0732">Signal</keyword>
<feature type="signal peptide" evidence="1">
    <location>
        <begin position="1"/>
        <end position="19"/>
    </location>
</feature>